<organism evidence="1 2">
    <name type="scientific">Bdellovibrio reynosensis</name>
    <dbReference type="NCBI Taxonomy" id="2835041"/>
    <lineage>
        <taxon>Bacteria</taxon>
        <taxon>Pseudomonadati</taxon>
        <taxon>Bdellovibrionota</taxon>
        <taxon>Bdellovibrionia</taxon>
        <taxon>Bdellovibrionales</taxon>
        <taxon>Pseudobdellovibrionaceae</taxon>
        <taxon>Bdellovibrio</taxon>
    </lineage>
</organism>
<gene>
    <name evidence="1" type="ORF">MNR06_11640</name>
</gene>
<evidence type="ECO:0000313" key="1">
    <source>
        <dbReference type="EMBL" id="UOF00349.1"/>
    </source>
</evidence>
<proteinExistence type="predicted"/>
<reference evidence="1" key="1">
    <citation type="submission" date="2022-03" db="EMBL/GenBank/DDBJ databases">
        <title>Genome Identification and Characterization of new species Bdellovibrio reynosense LBG001 sp. nov. from a Mexico soil sample.</title>
        <authorList>
            <person name="Camilli A."/>
            <person name="Ajao Y."/>
            <person name="Guo X."/>
        </authorList>
    </citation>
    <scope>NUCLEOTIDE SEQUENCE</scope>
    <source>
        <strain evidence="1">LBG001</strain>
    </source>
</reference>
<accession>A0ABY4C6C9</accession>
<dbReference type="Proteomes" id="UP000830116">
    <property type="component" value="Chromosome"/>
</dbReference>
<evidence type="ECO:0008006" key="3">
    <source>
        <dbReference type="Google" id="ProtNLM"/>
    </source>
</evidence>
<sequence length="709" mass="77427">MTILKIKRLSLQGMRLKRIIPLAVLALSFCWPSHLGGLKFIPIYEALTIKAQKNSPPHIAFEEVLESEKDLSEWARIEQLKPLTLAVERNSSTPVFSKKVALPEMVLQKSVERINFDSQNVAEADSGQWIDQLPAKQALRLQEAQRRSEVLGQDWTVPTWSDMAKEVLEKSGVLVHSAPAKNVYVAGAGNKTQLPGPKVQFPGKPSAETGVDNESSFSPANSLIEERALGKSIVGPLEITGGLAITNEHHIEIRRNDEGVLKELGRVDLIKGLYNIDVEDTSGSVVARLVDKDGKTLGEGSFKLSRLISSEEKSVQGPAIKIAPRPDFAGIIASAYNSKPNDVAPSSTRATFVKGVSEISVKKDGYASMDNVAKGSSTVLRAAAPNHLQTSAIILSGAEFKTQLFPESMINALLDIVSQQRNQSFENHETIIWGKVSLDGKTVSGIEVSVESDPSLVPIYFNQFMLPDPTLKSTGENGLYAFIGANPGFHSLLAVRSNAIFGYMNVVVDEGALAEGNIDATIRNESVPLRVFDAFTGEAKNAVVTLQSLTNDVNVENGVTTVTLPSIARIGMMRVQPEGSDYVAARYLYNDTDSFLHLPLVQWPWLNSIKTYLKIDDTPTSGFIVGFVPDEDFEVHLAAYDNFESRFIVYFDMQGRILQTGKGIAGGGFIIYNVPEDTHEVVVLGQRSGRIYSRVLPVDANSLSVLSFR</sequence>
<evidence type="ECO:0000313" key="2">
    <source>
        <dbReference type="Proteomes" id="UP000830116"/>
    </source>
</evidence>
<name>A0ABY4C6C9_9BACT</name>
<dbReference type="EMBL" id="CP093442">
    <property type="protein sequence ID" value="UOF00349.1"/>
    <property type="molecule type" value="Genomic_DNA"/>
</dbReference>
<dbReference type="RefSeq" id="WP_243536210.1">
    <property type="nucleotide sequence ID" value="NZ_CP093442.1"/>
</dbReference>
<protein>
    <recommendedName>
        <fullName evidence="3">PEGA domain-containing protein</fullName>
    </recommendedName>
</protein>
<keyword evidence="2" id="KW-1185">Reference proteome</keyword>